<dbReference type="AlphaFoldDB" id="A0A225DVI9"/>
<evidence type="ECO:0000313" key="1">
    <source>
        <dbReference type="EMBL" id="OWK45391.1"/>
    </source>
</evidence>
<dbReference type="Proteomes" id="UP000214646">
    <property type="component" value="Unassembled WGS sequence"/>
</dbReference>
<comment type="caution">
    <text evidence="1">The sequence shown here is derived from an EMBL/GenBank/DDBJ whole genome shotgun (WGS) entry which is preliminary data.</text>
</comment>
<keyword evidence="2" id="KW-1185">Reference proteome</keyword>
<sequence length="115" mass="12920">MPMLESAAYVLSGLRYPPAVCKKLFRGMTAMRESSTYQAILEEGREEGRENEAKDLLRLIGEKQLGPPDEQTTRAIDGIHDLARLRELITQVPTAGSWKELLAEPAAKTRRKKQP</sequence>
<gene>
    <name evidence="1" type="ORF">FRUB_01722</name>
</gene>
<evidence type="ECO:0000313" key="2">
    <source>
        <dbReference type="Proteomes" id="UP000214646"/>
    </source>
</evidence>
<organism evidence="1 2">
    <name type="scientific">Fimbriiglobus ruber</name>
    <dbReference type="NCBI Taxonomy" id="1908690"/>
    <lineage>
        <taxon>Bacteria</taxon>
        <taxon>Pseudomonadati</taxon>
        <taxon>Planctomycetota</taxon>
        <taxon>Planctomycetia</taxon>
        <taxon>Gemmatales</taxon>
        <taxon>Gemmataceae</taxon>
        <taxon>Fimbriiglobus</taxon>
    </lineage>
</organism>
<accession>A0A225DVI9</accession>
<protein>
    <submittedName>
        <fullName evidence="1">Uncharacterized protein</fullName>
    </submittedName>
</protein>
<name>A0A225DVI9_9BACT</name>
<reference evidence="2" key="1">
    <citation type="submission" date="2017-06" db="EMBL/GenBank/DDBJ databases">
        <title>Genome analysis of Fimbriiglobus ruber SP5, the first member of the order Planctomycetales with confirmed chitinolytic capability.</title>
        <authorList>
            <person name="Ravin N.V."/>
            <person name="Rakitin A.L."/>
            <person name="Ivanova A.A."/>
            <person name="Beletsky A.V."/>
            <person name="Kulichevskaya I.S."/>
            <person name="Mardanov A.V."/>
            <person name="Dedysh S.N."/>
        </authorList>
    </citation>
    <scope>NUCLEOTIDE SEQUENCE [LARGE SCALE GENOMIC DNA]</scope>
    <source>
        <strain evidence="2">SP5</strain>
    </source>
</reference>
<dbReference type="EMBL" id="NIDE01000002">
    <property type="protein sequence ID" value="OWK45391.1"/>
    <property type="molecule type" value="Genomic_DNA"/>
</dbReference>
<proteinExistence type="predicted"/>